<comment type="caution">
    <text evidence="6">The sequence shown here is derived from an EMBL/GenBank/DDBJ whole genome shotgun (WGS) entry which is preliminary data.</text>
</comment>
<dbReference type="SUPFAM" id="SSF102588">
    <property type="entry name" value="LmbE-like"/>
    <property type="match status" value="1"/>
</dbReference>
<dbReference type="Proteomes" id="UP001595823">
    <property type="component" value="Unassembled WGS sequence"/>
</dbReference>
<dbReference type="NCBIfam" id="TIGR03445">
    <property type="entry name" value="mycothiol_MshB"/>
    <property type="match status" value="1"/>
</dbReference>
<evidence type="ECO:0000256" key="1">
    <source>
        <dbReference type="ARBA" id="ARBA00022723"/>
    </source>
</evidence>
<feature type="binding site" evidence="4">
    <location>
        <position position="30"/>
    </location>
    <ligand>
        <name>Zn(2+)</name>
        <dbReference type="ChEBI" id="CHEBI:29105"/>
    </ligand>
</feature>
<keyword evidence="3 4" id="KW-0862">Zinc</keyword>
<dbReference type="HAMAP" id="MF_01696">
    <property type="entry name" value="MshB"/>
    <property type="match status" value="1"/>
</dbReference>
<evidence type="ECO:0000256" key="4">
    <source>
        <dbReference type="HAMAP-Rule" id="MF_01696"/>
    </source>
</evidence>
<proteinExistence type="inferred from homology"/>
<dbReference type="InterPro" id="IPR024078">
    <property type="entry name" value="LmbE-like_dom_sf"/>
</dbReference>
<keyword evidence="1 4" id="KW-0479">Metal-binding</keyword>
<name>A0ABV8TTC5_9ACTN</name>
<organism evidence="6 7">
    <name type="scientific">Salininema proteolyticum</name>
    <dbReference type="NCBI Taxonomy" id="1607685"/>
    <lineage>
        <taxon>Bacteria</taxon>
        <taxon>Bacillati</taxon>
        <taxon>Actinomycetota</taxon>
        <taxon>Actinomycetes</taxon>
        <taxon>Glycomycetales</taxon>
        <taxon>Glycomycetaceae</taxon>
        <taxon>Salininema</taxon>
    </lineage>
</organism>
<dbReference type="GO" id="GO:0035595">
    <property type="term" value="F:N-acetylglucosaminylinositol deacetylase activity"/>
    <property type="evidence" value="ECO:0007669"/>
    <property type="project" value="UniProtKB-EC"/>
</dbReference>
<gene>
    <name evidence="4 6" type="primary">mshB</name>
    <name evidence="6" type="ORF">ACFPET_01065</name>
</gene>
<dbReference type="InterPro" id="IPR003737">
    <property type="entry name" value="GlcNAc_PI_deacetylase-related"/>
</dbReference>
<dbReference type="EC" id="3.5.1.103" evidence="4"/>
<comment type="catalytic activity">
    <reaction evidence="4">
        <text>1D-myo-inositol 2-acetamido-2-deoxy-alpha-D-glucopyranoside + H2O = 1D-myo-inositol 2-amino-2-deoxy-alpha-D-glucopyranoside + acetate</text>
        <dbReference type="Rhea" id="RHEA:26180"/>
        <dbReference type="ChEBI" id="CHEBI:15377"/>
        <dbReference type="ChEBI" id="CHEBI:30089"/>
        <dbReference type="ChEBI" id="CHEBI:52442"/>
        <dbReference type="ChEBI" id="CHEBI:58886"/>
        <dbReference type="EC" id="3.5.1.103"/>
    </reaction>
</comment>
<feature type="compositionally biased region" description="Polar residues" evidence="5">
    <location>
        <begin position="1"/>
        <end position="13"/>
    </location>
</feature>
<evidence type="ECO:0000256" key="3">
    <source>
        <dbReference type="ARBA" id="ARBA00022833"/>
    </source>
</evidence>
<sequence length="308" mass="33873">MSEQGSRSTSSAENPPESGGVLFVHAHPDDETVATGATVAHYASDPSVHVTVVTCTLGEEGEVRVPALAGLAAQQADQLGGWRLSEYRDAMRELGVTDWNFLGGIGRWRDSGMMGERTNDHPHCFWQADIDYAAADLVRIVRDRRPRVLVTYDANGDYGHPDHIQAHRVAMRAADLAADPDWRPELGEAHEIAKVYWKALPKSVMRLGFDRLHNSTDNPFAAVDDPDDIPFATPDAEISAQVRASKESGDRKIAAMHCYKTQIADNDWLWVLTATLDDETCTTEYYRLAKGKKGEGSGEHGWESGLMG</sequence>
<dbReference type="Pfam" id="PF02585">
    <property type="entry name" value="PIG-L"/>
    <property type="match status" value="1"/>
</dbReference>
<comment type="function">
    <text evidence="4">Catalyzes the deacetylation of 1D-myo-inositol 2-acetamido-2-deoxy-alpha-D-glucopyranoside (GlcNAc-Ins) in the mycothiol biosynthesis pathway.</text>
</comment>
<feature type="binding site" evidence="4">
    <location>
        <position position="27"/>
    </location>
    <ligand>
        <name>Zn(2+)</name>
        <dbReference type="ChEBI" id="CHEBI:29105"/>
    </ligand>
</feature>
<protein>
    <recommendedName>
        <fullName evidence="4">1D-myo-inositol 2-acetamido-2-deoxy-alpha-D-glucopyranoside deacetylase</fullName>
        <shortName evidence="4">GlcNAc-Ins deacetylase</shortName>
        <ecNumber evidence="4">3.5.1.103</ecNumber>
    </recommendedName>
    <alternativeName>
        <fullName evidence="4">N-acetyl-1-D-myo-inositol-2-amino-2-deoxy-alpha-D-glucopyranoside deacetylase</fullName>
    </alternativeName>
</protein>
<keyword evidence="2 4" id="KW-0378">Hydrolase</keyword>
<dbReference type="InterPro" id="IPR017810">
    <property type="entry name" value="Mycothiol_biosynthesis_MshB"/>
</dbReference>
<evidence type="ECO:0000256" key="2">
    <source>
        <dbReference type="ARBA" id="ARBA00022801"/>
    </source>
</evidence>
<evidence type="ECO:0000313" key="7">
    <source>
        <dbReference type="Proteomes" id="UP001595823"/>
    </source>
</evidence>
<feature type="binding site" evidence="4">
    <location>
        <position position="163"/>
    </location>
    <ligand>
        <name>Zn(2+)</name>
        <dbReference type="ChEBI" id="CHEBI:29105"/>
    </ligand>
</feature>
<evidence type="ECO:0000256" key="5">
    <source>
        <dbReference type="SAM" id="MobiDB-lite"/>
    </source>
</evidence>
<reference evidence="7" key="1">
    <citation type="journal article" date="2019" name="Int. J. Syst. Evol. Microbiol.">
        <title>The Global Catalogue of Microorganisms (GCM) 10K type strain sequencing project: providing services to taxonomists for standard genome sequencing and annotation.</title>
        <authorList>
            <consortium name="The Broad Institute Genomics Platform"/>
            <consortium name="The Broad Institute Genome Sequencing Center for Infectious Disease"/>
            <person name="Wu L."/>
            <person name="Ma J."/>
        </authorList>
    </citation>
    <scope>NUCLEOTIDE SEQUENCE [LARGE SCALE GENOMIC DNA]</scope>
    <source>
        <strain evidence="7">IBRC-M 10908</strain>
    </source>
</reference>
<accession>A0ABV8TTC5</accession>
<comment type="cofactor">
    <cofactor evidence="4">
        <name>Zn(2+)</name>
        <dbReference type="ChEBI" id="CHEBI:29105"/>
    </cofactor>
    <text evidence="4">Binds 1 zinc ion per subunit.</text>
</comment>
<evidence type="ECO:0000313" key="6">
    <source>
        <dbReference type="EMBL" id="MFC4333784.1"/>
    </source>
</evidence>
<dbReference type="Gene3D" id="3.40.50.10320">
    <property type="entry name" value="LmbE-like"/>
    <property type="match status" value="1"/>
</dbReference>
<keyword evidence="7" id="KW-1185">Reference proteome</keyword>
<dbReference type="PANTHER" id="PTHR12993:SF26">
    <property type="entry name" value="1D-MYO-INOSITOL 2-ACETAMIDO-2-DEOXY-ALPHA-D-GLUCOPYRANOSIDE DEACETYLASE"/>
    <property type="match status" value="1"/>
</dbReference>
<comment type="similarity">
    <text evidence="4">Belongs to the MshB deacetylase family.</text>
</comment>
<dbReference type="EMBL" id="JBHSDK010000001">
    <property type="protein sequence ID" value="MFC4333784.1"/>
    <property type="molecule type" value="Genomic_DNA"/>
</dbReference>
<feature type="region of interest" description="Disordered" evidence="5">
    <location>
        <begin position="1"/>
        <end position="21"/>
    </location>
</feature>
<dbReference type="RefSeq" id="WP_380617515.1">
    <property type="nucleotide sequence ID" value="NZ_JBHSDK010000001.1"/>
</dbReference>
<dbReference type="PANTHER" id="PTHR12993">
    <property type="entry name" value="N-ACETYLGLUCOSAMINYL-PHOSPHATIDYLINOSITOL DE-N-ACETYLASE-RELATED"/>
    <property type="match status" value="1"/>
</dbReference>